<sequence>MRTLQSVPWPTTYSLPSVSTSISFLVMK</sequence>
<name>A0A0E9RKP0_ANGAN</name>
<accession>A0A0E9RKP0</accession>
<proteinExistence type="predicted"/>
<evidence type="ECO:0000313" key="1">
    <source>
        <dbReference type="EMBL" id="JAH29357.1"/>
    </source>
</evidence>
<dbReference type="EMBL" id="GBXM01079220">
    <property type="protein sequence ID" value="JAH29357.1"/>
    <property type="molecule type" value="Transcribed_RNA"/>
</dbReference>
<protein>
    <submittedName>
        <fullName evidence="1">Uncharacterized protein</fullName>
    </submittedName>
</protein>
<organism evidence="1">
    <name type="scientific">Anguilla anguilla</name>
    <name type="common">European freshwater eel</name>
    <name type="synonym">Muraena anguilla</name>
    <dbReference type="NCBI Taxonomy" id="7936"/>
    <lineage>
        <taxon>Eukaryota</taxon>
        <taxon>Metazoa</taxon>
        <taxon>Chordata</taxon>
        <taxon>Craniata</taxon>
        <taxon>Vertebrata</taxon>
        <taxon>Euteleostomi</taxon>
        <taxon>Actinopterygii</taxon>
        <taxon>Neopterygii</taxon>
        <taxon>Teleostei</taxon>
        <taxon>Anguilliformes</taxon>
        <taxon>Anguillidae</taxon>
        <taxon>Anguilla</taxon>
    </lineage>
</organism>
<reference evidence="1" key="1">
    <citation type="submission" date="2014-11" db="EMBL/GenBank/DDBJ databases">
        <authorList>
            <person name="Amaro Gonzalez C."/>
        </authorList>
    </citation>
    <scope>NUCLEOTIDE SEQUENCE</scope>
</reference>
<reference evidence="1" key="2">
    <citation type="journal article" date="2015" name="Fish Shellfish Immunol.">
        <title>Early steps in the European eel (Anguilla anguilla)-Vibrio vulnificus interaction in the gills: Role of the RtxA13 toxin.</title>
        <authorList>
            <person name="Callol A."/>
            <person name="Pajuelo D."/>
            <person name="Ebbesson L."/>
            <person name="Teles M."/>
            <person name="MacKenzie S."/>
            <person name="Amaro C."/>
        </authorList>
    </citation>
    <scope>NUCLEOTIDE SEQUENCE</scope>
</reference>
<dbReference type="AlphaFoldDB" id="A0A0E9RKP0"/>